<proteinExistence type="predicted"/>
<name>A0A1J3EX69_NOCCA</name>
<dbReference type="EMBL" id="GEVK01019028">
    <property type="protein sequence ID" value="JAU33804.1"/>
    <property type="molecule type" value="Transcribed_RNA"/>
</dbReference>
<evidence type="ECO:0000313" key="1">
    <source>
        <dbReference type="EMBL" id="JAU33804.1"/>
    </source>
</evidence>
<protein>
    <submittedName>
        <fullName evidence="1">Uncharacterized protein</fullName>
    </submittedName>
</protein>
<accession>A0A1J3EX69</accession>
<sequence>MKMPMTANPAILASVIATMVLGLSLLLGVWLGDCGEGFVVGDKVLGMTAIAGEVVSEIFGGSERVEGIEQGVFNG</sequence>
<organism evidence="1">
    <name type="scientific">Noccaea caerulescens</name>
    <name type="common">Alpine penny-cress</name>
    <name type="synonym">Thlaspi caerulescens</name>
    <dbReference type="NCBI Taxonomy" id="107243"/>
    <lineage>
        <taxon>Eukaryota</taxon>
        <taxon>Viridiplantae</taxon>
        <taxon>Streptophyta</taxon>
        <taxon>Embryophyta</taxon>
        <taxon>Tracheophyta</taxon>
        <taxon>Spermatophyta</taxon>
        <taxon>Magnoliopsida</taxon>
        <taxon>eudicotyledons</taxon>
        <taxon>Gunneridae</taxon>
        <taxon>Pentapetalae</taxon>
        <taxon>rosids</taxon>
        <taxon>malvids</taxon>
        <taxon>Brassicales</taxon>
        <taxon>Brassicaceae</taxon>
        <taxon>Coluteocarpeae</taxon>
        <taxon>Noccaea</taxon>
    </lineage>
</organism>
<dbReference type="AlphaFoldDB" id="A0A1J3EX69"/>
<gene>
    <name evidence="1" type="ORF">LC_TR19705_c13_g1_i1_g.65761</name>
</gene>
<reference evidence="1" key="1">
    <citation type="submission" date="2016-07" db="EMBL/GenBank/DDBJ databases">
        <title>De novo transcriptome assembly of four accessions of the metal hyperaccumulator plant Noccaea caerulescens.</title>
        <authorList>
            <person name="Blande D."/>
            <person name="Halimaa P."/>
            <person name="Tervahauta A.I."/>
            <person name="Aarts M.G."/>
            <person name="Karenlampi S.O."/>
        </authorList>
    </citation>
    <scope>NUCLEOTIDE SEQUENCE</scope>
</reference>